<evidence type="ECO:0000313" key="3">
    <source>
        <dbReference type="Proteomes" id="UP000274033"/>
    </source>
</evidence>
<dbReference type="AlphaFoldDB" id="A0A3N9UE39"/>
<dbReference type="RefSeq" id="WP_124764331.1">
    <property type="nucleotide sequence ID" value="NZ_JAFBDY010000007.1"/>
</dbReference>
<keyword evidence="3" id="KW-1185">Reference proteome</keyword>
<protein>
    <submittedName>
        <fullName evidence="2">ImmA/IrrE family metallo-endopeptidase</fullName>
    </submittedName>
</protein>
<feature type="domain" description="IrrE N-terminal-like" evidence="1">
    <location>
        <begin position="54"/>
        <end position="147"/>
    </location>
</feature>
<gene>
    <name evidence="2" type="ORF">EBB45_09910</name>
</gene>
<dbReference type="OrthoDB" id="2030399at2"/>
<comment type="caution">
    <text evidence="2">The sequence shown here is derived from an EMBL/GenBank/DDBJ whole genome shotgun (WGS) entry which is preliminary data.</text>
</comment>
<organism evidence="2 3">
    <name type="scientific">Lysinibacillus composti</name>
    <dbReference type="NCBI Taxonomy" id="720633"/>
    <lineage>
        <taxon>Bacteria</taxon>
        <taxon>Bacillati</taxon>
        <taxon>Bacillota</taxon>
        <taxon>Bacilli</taxon>
        <taxon>Bacillales</taxon>
        <taxon>Bacillaceae</taxon>
        <taxon>Lysinibacillus</taxon>
    </lineage>
</organism>
<accession>A0A3N9UE39</accession>
<sequence>MINKTNLREVILSNYELLPVIQNRVISVFDKGIQFKYKPLQSIQNYLMKYADVIMFPSNSKNYGGLVTYRNGAYYIHINTLQPKTYENFIWAHEFYHFEFEKERIKNVNEVTFIDKDTALDVHERLANLFAAELLINKEILELLFKDKCEQNPDDPLATNIIRLIPDFKLPYKSLVIKLAQEKLITLDEAEEIIDYPYSKNLPIDFDLSILKPSKAIKIDSLNKLIDVSVSKDTMLVSDFDSILKMKEKHLTRLEQIRQNDFKEE</sequence>
<dbReference type="Pfam" id="PF06114">
    <property type="entry name" value="Peptidase_M78"/>
    <property type="match status" value="1"/>
</dbReference>
<dbReference type="PANTHER" id="PTHR43236:SF1">
    <property type="entry name" value="BLL7220 PROTEIN"/>
    <property type="match status" value="1"/>
</dbReference>
<dbReference type="Proteomes" id="UP000274033">
    <property type="component" value="Unassembled WGS sequence"/>
</dbReference>
<dbReference type="EMBL" id="RRCT01000008">
    <property type="protein sequence ID" value="RQW74544.1"/>
    <property type="molecule type" value="Genomic_DNA"/>
</dbReference>
<reference evidence="2 3" key="1">
    <citation type="journal article" date="2013" name="J. Microbiol.">
        <title>Lysinibacillus chungkukjangi sp. nov., isolated from Chungkukjang, Korean fermented soybean food.</title>
        <authorList>
            <person name="Kim S.J."/>
            <person name="Jang Y.H."/>
            <person name="Hamada M."/>
            <person name="Ahn J.H."/>
            <person name="Weon H.Y."/>
            <person name="Suzuki K."/>
            <person name="Whang K.S."/>
            <person name="Kwon S.W."/>
        </authorList>
    </citation>
    <scope>NUCLEOTIDE SEQUENCE [LARGE SCALE GENOMIC DNA]</scope>
    <source>
        <strain evidence="2 3">MCCC 1A12701</strain>
    </source>
</reference>
<proteinExistence type="predicted"/>
<dbReference type="InterPro" id="IPR010359">
    <property type="entry name" value="IrrE_HExxH"/>
</dbReference>
<evidence type="ECO:0000259" key="1">
    <source>
        <dbReference type="Pfam" id="PF06114"/>
    </source>
</evidence>
<evidence type="ECO:0000313" key="2">
    <source>
        <dbReference type="EMBL" id="RQW74544.1"/>
    </source>
</evidence>
<dbReference type="InterPro" id="IPR052345">
    <property type="entry name" value="Rad_response_metalloprotease"/>
</dbReference>
<dbReference type="PANTHER" id="PTHR43236">
    <property type="entry name" value="ANTITOXIN HIGA1"/>
    <property type="match status" value="1"/>
</dbReference>
<dbReference type="Gene3D" id="1.10.10.2910">
    <property type="match status" value="1"/>
</dbReference>
<name>A0A3N9UE39_9BACI</name>